<dbReference type="GO" id="GO:0071555">
    <property type="term" value="P:cell wall organization"/>
    <property type="evidence" value="ECO:0007669"/>
    <property type="project" value="UniProtKB-KW"/>
</dbReference>
<keyword evidence="7 8" id="KW-0961">Cell wall biogenesis/degradation</keyword>
<dbReference type="GO" id="GO:0005737">
    <property type="term" value="C:cytoplasm"/>
    <property type="evidence" value="ECO:0007669"/>
    <property type="project" value="UniProtKB-SubCell"/>
</dbReference>
<evidence type="ECO:0000256" key="6">
    <source>
        <dbReference type="ARBA" id="ARBA00022840"/>
    </source>
</evidence>
<feature type="binding site" evidence="7">
    <location>
        <begin position="105"/>
        <end position="111"/>
    </location>
    <ligand>
        <name>ATP</name>
        <dbReference type="ChEBI" id="CHEBI:30616"/>
    </ligand>
</feature>
<comment type="function">
    <text evidence="7 8">Cell wall formation. Catalyzes the addition of glutamate to the nucleotide precursor UDP-N-acetylmuramoyl-L-alanine (UMA).</text>
</comment>
<dbReference type="GO" id="GO:0008764">
    <property type="term" value="F:UDP-N-acetylmuramoylalanine-D-glutamate ligase activity"/>
    <property type="evidence" value="ECO:0007669"/>
    <property type="project" value="UniProtKB-UniRule"/>
</dbReference>
<dbReference type="GO" id="GO:0008360">
    <property type="term" value="P:regulation of cell shape"/>
    <property type="evidence" value="ECO:0007669"/>
    <property type="project" value="UniProtKB-KW"/>
</dbReference>
<dbReference type="SUPFAM" id="SSF51984">
    <property type="entry name" value="MurCD N-terminal domain"/>
    <property type="match status" value="1"/>
</dbReference>
<dbReference type="PANTHER" id="PTHR43692:SF1">
    <property type="entry name" value="UDP-N-ACETYLMURAMOYLALANINE--D-GLUTAMATE LIGASE"/>
    <property type="match status" value="1"/>
</dbReference>
<comment type="caution">
    <text evidence="11">The sequence shown here is derived from an EMBL/GenBank/DDBJ whole genome shotgun (WGS) entry which is preliminary data.</text>
</comment>
<dbReference type="NCBIfam" id="TIGR01087">
    <property type="entry name" value="murD"/>
    <property type="match status" value="1"/>
</dbReference>
<evidence type="ECO:0000256" key="3">
    <source>
        <dbReference type="ARBA" id="ARBA00022490"/>
    </source>
</evidence>
<dbReference type="InterPro" id="IPR013221">
    <property type="entry name" value="Mur_ligase_cen"/>
</dbReference>
<comment type="pathway">
    <text evidence="2 7 8">Cell wall biogenesis; peptidoglycan biosynthesis.</text>
</comment>
<keyword evidence="6 7" id="KW-0067">ATP-binding</keyword>
<dbReference type="GO" id="GO:0005524">
    <property type="term" value="F:ATP binding"/>
    <property type="evidence" value="ECO:0007669"/>
    <property type="project" value="UniProtKB-UniRule"/>
</dbReference>
<dbReference type="InterPro" id="IPR036565">
    <property type="entry name" value="Mur-like_cat_sf"/>
</dbReference>
<evidence type="ECO:0000313" key="11">
    <source>
        <dbReference type="EMBL" id="GGI04323.1"/>
    </source>
</evidence>
<dbReference type="EC" id="6.3.2.9" evidence="7 8"/>
<evidence type="ECO:0000256" key="1">
    <source>
        <dbReference type="ARBA" id="ARBA00004496"/>
    </source>
</evidence>
<protein>
    <recommendedName>
        <fullName evidence="7 8">UDP-N-acetylmuramoylalanine--D-glutamate ligase</fullName>
        <ecNumber evidence="7 8">6.3.2.9</ecNumber>
    </recommendedName>
    <alternativeName>
        <fullName evidence="7">D-glutamic acid-adding enzyme</fullName>
    </alternativeName>
    <alternativeName>
        <fullName evidence="7">UDP-N-acetylmuramoyl-L-alanyl-D-glutamate synthetase</fullName>
    </alternativeName>
</protein>
<keyword evidence="7 8" id="KW-0573">Peptidoglycan synthesis</keyword>
<dbReference type="HAMAP" id="MF_00639">
    <property type="entry name" value="MurD"/>
    <property type="match status" value="1"/>
</dbReference>
<dbReference type="Pfam" id="PF21799">
    <property type="entry name" value="MurD-like_N"/>
    <property type="match status" value="1"/>
</dbReference>
<dbReference type="SUPFAM" id="SSF53623">
    <property type="entry name" value="MurD-like peptide ligases, catalytic domain"/>
    <property type="match status" value="1"/>
</dbReference>
<keyword evidence="4 7" id="KW-0436">Ligase</keyword>
<keyword evidence="7 8" id="KW-0132">Cell division</keyword>
<reference evidence="11" key="1">
    <citation type="journal article" date="2014" name="Int. J. Syst. Evol. Microbiol.">
        <title>Complete genome sequence of Corynebacterium casei LMG S-19264T (=DSM 44701T), isolated from a smear-ripened cheese.</title>
        <authorList>
            <consortium name="US DOE Joint Genome Institute (JGI-PGF)"/>
            <person name="Walter F."/>
            <person name="Albersmeier A."/>
            <person name="Kalinowski J."/>
            <person name="Ruckert C."/>
        </authorList>
    </citation>
    <scope>NUCLEOTIDE SEQUENCE</scope>
    <source>
        <strain evidence="11">CGMCC 1.14988</strain>
    </source>
</reference>
<comment type="catalytic activity">
    <reaction evidence="7 8">
        <text>UDP-N-acetyl-alpha-D-muramoyl-L-alanine + D-glutamate + ATP = UDP-N-acetyl-alpha-D-muramoyl-L-alanyl-D-glutamate + ADP + phosphate + H(+)</text>
        <dbReference type="Rhea" id="RHEA:16429"/>
        <dbReference type="ChEBI" id="CHEBI:15378"/>
        <dbReference type="ChEBI" id="CHEBI:29986"/>
        <dbReference type="ChEBI" id="CHEBI:30616"/>
        <dbReference type="ChEBI" id="CHEBI:43474"/>
        <dbReference type="ChEBI" id="CHEBI:83898"/>
        <dbReference type="ChEBI" id="CHEBI:83900"/>
        <dbReference type="ChEBI" id="CHEBI:456216"/>
        <dbReference type="EC" id="6.3.2.9"/>
    </reaction>
</comment>
<dbReference type="UniPathway" id="UPA00219"/>
<feature type="domain" description="Mur ligase central" evidence="10">
    <location>
        <begin position="103"/>
        <end position="223"/>
    </location>
</feature>
<dbReference type="Proteomes" id="UP000650511">
    <property type="component" value="Unassembled WGS sequence"/>
</dbReference>
<evidence type="ECO:0000259" key="10">
    <source>
        <dbReference type="Pfam" id="PF08245"/>
    </source>
</evidence>
<keyword evidence="12" id="KW-1185">Reference proteome</keyword>
<dbReference type="GO" id="GO:0009252">
    <property type="term" value="P:peptidoglycan biosynthetic process"/>
    <property type="evidence" value="ECO:0007669"/>
    <property type="project" value="UniProtKB-UniRule"/>
</dbReference>
<evidence type="ECO:0000256" key="4">
    <source>
        <dbReference type="ARBA" id="ARBA00022598"/>
    </source>
</evidence>
<dbReference type="AlphaFoldDB" id="A0A8J3ETP4"/>
<organism evidence="11 12">
    <name type="scientific">Egicoccus halophilus</name>
    <dbReference type="NCBI Taxonomy" id="1670830"/>
    <lineage>
        <taxon>Bacteria</taxon>
        <taxon>Bacillati</taxon>
        <taxon>Actinomycetota</taxon>
        <taxon>Nitriliruptoria</taxon>
        <taxon>Egicoccales</taxon>
        <taxon>Egicoccaceae</taxon>
        <taxon>Egicoccus</taxon>
    </lineage>
</organism>
<keyword evidence="7 8" id="KW-0131">Cell cycle</keyword>
<reference evidence="11" key="2">
    <citation type="submission" date="2020-09" db="EMBL/GenBank/DDBJ databases">
        <authorList>
            <person name="Sun Q."/>
            <person name="Zhou Y."/>
        </authorList>
    </citation>
    <scope>NUCLEOTIDE SEQUENCE</scope>
    <source>
        <strain evidence="11">CGMCC 1.14988</strain>
    </source>
</reference>
<dbReference type="Gene3D" id="3.40.1190.10">
    <property type="entry name" value="Mur-like, catalytic domain"/>
    <property type="match status" value="1"/>
</dbReference>
<keyword evidence="7 8" id="KW-0133">Cell shape</keyword>
<evidence type="ECO:0000256" key="7">
    <source>
        <dbReference type="HAMAP-Rule" id="MF_00639"/>
    </source>
</evidence>
<proteinExistence type="inferred from homology"/>
<dbReference type="PANTHER" id="PTHR43692">
    <property type="entry name" value="UDP-N-ACETYLMURAMOYLALANINE--D-GLUTAMATE LIGASE"/>
    <property type="match status" value="1"/>
</dbReference>
<dbReference type="Gene3D" id="3.40.50.720">
    <property type="entry name" value="NAD(P)-binding Rossmann-like Domain"/>
    <property type="match status" value="1"/>
</dbReference>
<evidence type="ECO:0000313" key="12">
    <source>
        <dbReference type="Proteomes" id="UP000650511"/>
    </source>
</evidence>
<dbReference type="Pfam" id="PF02875">
    <property type="entry name" value="Mur_ligase_C"/>
    <property type="match status" value="1"/>
</dbReference>
<name>A0A8J3ETP4_9ACTN</name>
<comment type="similarity">
    <text evidence="7">Belongs to the MurCDEF family.</text>
</comment>
<keyword evidence="3 7" id="KW-0963">Cytoplasm</keyword>
<evidence type="ECO:0000256" key="5">
    <source>
        <dbReference type="ARBA" id="ARBA00022741"/>
    </source>
</evidence>
<dbReference type="GO" id="GO:0051301">
    <property type="term" value="P:cell division"/>
    <property type="evidence" value="ECO:0007669"/>
    <property type="project" value="UniProtKB-KW"/>
</dbReference>
<sequence>MLVVGLGASGVAAADALLDAGVAVTMVDDRDDHPAVADLRARGIEVATGVAPVERLDGHDLVVPSPGVPEHAPVLRAAAERGIPVWSEPELGARRHPRRLLAVTGTNGKTSVTELLAAMLATGGLDARPCGNIGTPFTTAAAAAPGDAVLVAELSSFQLRFVERLRPEVGVLLNLAADHLDWHPTMAAYGEAKARLWHAQQPGDWAVVNAADATTRSLASRFAPAGRAAFDGTGAVVGVGVGVAGPALVAATPAFEGPLVRLDELALAAPHHRANVAAAATAALLAGVDPAAVAEAARRFHPGRHRLELVAERGGVRFVDDSKATNVHAAAAALRSAERIVWIAGGLAKGVDLGALGAHLDAVRAAVLIGTAAEELAEVCAAAGVPARIAASIEDAVTSAAALARPGDTVLLAPACASFDQFSGYAQRGERFAAAVRALPPATATTGGTGASR</sequence>
<dbReference type="Pfam" id="PF08245">
    <property type="entry name" value="Mur_ligase_M"/>
    <property type="match status" value="1"/>
</dbReference>
<dbReference type="InterPro" id="IPR004101">
    <property type="entry name" value="Mur_ligase_C"/>
</dbReference>
<accession>A0A8J3ETP4</accession>
<evidence type="ECO:0000256" key="8">
    <source>
        <dbReference type="RuleBase" id="RU003664"/>
    </source>
</evidence>
<dbReference type="EMBL" id="BMHA01000003">
    <property type="protein sequence ID" value="GGI04323.1"/>
    <property type="molecule type" value="Genomic_DNA"/>
</dbReference>
<gene>
    <name evidence="7 11" type="primary">murD</name>
    <name evidence="11" type="ORF">GCM10011354_08520</name>
</gene>
<dbReference type="Gene3D" id="3.90.190.20">
    <property type="entry name" value="Mur ligase, C-terminal domain"/>
    <property type="match status" value="1"/>
</dbReference>
<dbReference type="InterPro" id="IPR036615">
    <property type="entry name" value="Mur_ligase_C_dom_sf"/>
</dbReference>
<feature type="domain" description="Mur ligase C-terminal" evidence="9">
    <location>
        <begin position="305"/>
        <end position="416"/>
    </location>
</feature>
<evidence type="ECO:0000259" key="9">
    <source>
        <dbReference type="Pfam" id="PF02875"/>
    </source>
</evidence>
<comment type="subcellular location">
    <subcellularLocation>
        <location evidence="1 7 8">Cytoplasm</location>
    </subcellularLocation>
</comment>
<evidence type="ECO:0000256" key="2">
    <source>
        <dbReference type="ARBA" id="ARBA00004752"/>
    </source>
</evidence>
<dbReference type="InterPro" id="IPR005762">
    <property type="entry name" value="MurD"/>
</dbReference>
<keyword evidence="5 7" id="KW-0547">Nucleotide-binding</keyword>
<dbReference type="SUPFAM" id="SSF53244">
    <property type="entry name" value="MurD-like peptide ligases, peptide-binding domain"/>
    <property type="match status" value="1"/>
</dbReference>